<feature type="transmembrane region" description="Helical" evidence="1">
    <location>
        <begin position="53"/>
        <end position="75"/>
    </location>
</feature>
<protein>
    <submittedName>
        <fullName evidence="2">Uncharacterized protein</fullName>
    </submittedName>
</protein>
<keyword evidence="1" id="KW-1133">Transmembrane helix</keyword>
<dbReference type="EMBL" id="CP007551">
    <property type="protein sequence ID" value="AHZ21435.1"/>
    <property type="molecule type" value="Genomic_DNA"/>
</dbReference>
<gene>
    <name evidence="2" type="ORF">BM92_01670</name>
</gene>
<proteinExistence type="predicted"/>
<organism evidence="2 3">
    <name type="scientific">Haloferax mediterranei (strain ATCC 33500 / DSM 1411 / JCM 8866 / NBRC 14739 / NCIMB 2177 / R-4)</name>
    <name type="common">Halobacterium mediterranei</name>
    <dbReference type="NCBI Taxonomy" id="523841"/>
    <lineage>
        <taxon>Archaea</taxon>
        <taxon>Methanobacteriati</taxon>
        <taxon>Methanobacteriota</taxon>
        <taxon>Stenosarchaea group</taxon>
        <taxon>Halobacteria</taxon>
        <taxon>Halobacteriales</taxon>
        <taxon>Haloferacaceae</taxon>
        <taxon>Haloferax</taxon>
    </lineage>
</organism>
<dbReference type="AlphaFoldDB" id="A0A059TJ28"/>
<keyword evidence="1" id="KW-0812">Transmembrane</keyword>
<evidence type="ECO:0000313" key="3">
    <source>
        <dbReference type="Proteomes" id="UP000027075"/>
    </source>
</evidence>
<evidence type="ECO:0000256" key="1">
    <source>
        <dbReference type="SAM" id="Phobius"/>
    </source>
</evidence>
<sequence length="94" mass="10429">MVDMTTVIPTFIGIGLLIFYCGAFEWFAPEYHRLPWVDPPDGAGEVTHSGLEVVAGAGCVFVMYLAGIWFLFGWIPVFDRLEMVLVQLLSAFGL</sequence>
<feature type="transmembrane region" description="Helical" evidence="1">
    <location>
        <begin position="7"/>
        <end position="28"/>
    </location>
</feature>
<dbReference type="Proteomes" id="UP000027075">
    <property type="component" value="Chromosome"/>
</dbReference>
<reference evidence="2 3" key="1">
    <citation type="submission" date="2014-04" db="EMBL/GenBank/DDBJ databases">
        <title>Transcriptional profiles of Haloferax mediterranei on the basis of nitrogen availability.</title>
        <authorList>
            <person name="Bautista V."/>
        </authorList>
    </citation>
    <scope>NUCLEOTIDE SEQUENCE [LARGE SCALE GENOMIC DNA]</scope>
    <source>
        <strain evidence="3">ATCC 33500 / DSM 1411 / JCM 8866 / NBRC 14739 / NCIMB 2177 / R-4</strain>
    </source>
</reference>
<keyword evidence="1" id="KW-0472">Membrane</keyword>
<accession>A0A059TJ28</accession>
<evidence type="ECO:0000313" key="2">
    <source>
        <dbReference type="EMBL" id="AHZ21435.1"/>
    </source>
</evidence>
<name>A0A059TJ28_HALMT</name>